<gene>
    <name evidence="1" type="ORF">PoMZ_01569</name>
</gene>
<feature type="non-terminal residue" evidence="1">
    <location>
        <position position="48"/>
    </location>
</feature>
<proteinExistence type="predicted"/>
<sequence length="48" mass="5335">MPSSGSMISLKLRMSSGSGNSVFIVVPRYFPNIPFWTRSCAAVTFFFL</sequence>
<dbReference type="EMBL" id="CP034205">
    <property type="protein sequence ID" value="QBZ56658.1"/>
    <property type="molecule type" value="Genomic_DNA"/>
</dbReference>
<reference evidence="1 2" key="1">
    <citation type="journal article" date="2019" name="Mol. Biol. Evol.">
        <title>Blast fungal genomes show frequent chromosomal changes, gene gains and losses, and effector gene turnover.</title>
        <authorList>
            <person name="Gomez Luciano L.B."/>
            <person name="Jason Tsai I."/>
            <person name="Chuma I."/>
            <person name="Tosa Y."/>
            <person name="Chen Y.H."/>
            <person name="Li J.Y."/>
            <person name="Li M.Y."/>
            <person name="Jade Lu M.Y."/>
            <person name="Nakayashiki H."/>
            <person name="Li W.H."/>
        </authorList>
    </citation>
    <scope>NUCLEOTIDE SEQUENCE [LARGE SCALE GENOMIC DNA]</scope>
    <source>
        <strain evidence="1">MZ5-1-6</strain>
    </source>
</reference>
<evidence type="ECO:0000313" key="2">
    <source>
        <dbReference type="Proteomes" id="UP000294847"/>
    </source>
</evidence>
<dbReference type="AlphaFoldDB" id="A0A4P7N2I7"/>
<dbReference type="Proteomes" id="UP000294847">
    <property type="component" value="Chromosome 2"/>
</dbReference>
<organism evidence="1 2">
    <name type="scientific">Pyricularia oryzae</name>
    <name type="common">Rice blast fungus</name>
    <name type="synonym">Magnaporthe oryzae</name>
    <dbReference type="NCBI Taxonomy" id="318829"/>
    <lineage>
        <taxon>Eukaryota</taxon>
        <taxon>Fungi</taxon>
        <taxon>Dikarya</taxon>
        <taxon>Ascomycota</taxon>
        <taxon>Pezizomycotina</taxon>
        <taxon>Sordariomycetes</taxon>
        <taxon>Sordariomycetidae</taxon>
        <taxon>Magnaporthales</taxon>
        <taxon>Pyriculariaceae</taxon>
        <taxon>Pyricularia</taxon>
    </lineage>
</organism>
<accession>A0A4P7N2I7</accession>
<protein>
    <submittedName>
        <fullName evidence="1">Uncharacterized protein</fullName>
    </submittedName>
</protein>
<name>A0A4P7N2I7_PYROR</name>
<evidence type="ECO:0000313" key="1">
    <source>
        <dbReference type="EMBL" id="QBZ56658.1"/>
    </source>
</evidence>